<feature type="domain" description="Fumarylacetoacetase-like C-terminal" evidence="2">
    <location>
        <begin position="27"/>
        <end position="214"/>
    </location>
</feature>
<proteinExistence type="predicted"/>
<dbReference type="OrthoDB" id="5197601at2"/>
<dbReference type="GO" id="GO:0046872">
    <property type="term" value="F:metal ion binding"/>
    <property type="evidence" value="ECO:0007669"/>
    <property type="project" value="UniProtKB-KW"/>
</dbReference>
<dbReference type="InterPro" id="IPR011234">
    <property type="entry name" value="Fumarylacetoacetase-like_C"/>
</dbReference>
<sequence length="219" mass="23122">MIPLFSPRPEPLIPIHGRDEGFPVARVFCVGRNYAAHAAEMGSSVDRDAPVWFTKTPAHLLPPGAPLPYPPGTADLHHEVELVLALGPGGRLWGFAVGLDMTRRDLQTAAKAEGKPWDSAKDWEGAAIVGPLAAGRPAPDAILSLAVNGKRRQRAPLAEMVHGIDDLLRHLAALWTPMRGSLIFTGTPAGVGPVRPGDRLEAHLDGAPPLAVTVADPSG</sequence>
<dbReference type="InterPro" id="IPR036663">
    <property type="entry name" value="Fumarylacetoacetase_C_sf"/>
</dbReference>
<dbReference type="GO" id="GO:0018773">
    <property type="term" value="F:acetylpyruvate hydrolase activity"/>
    <property type="evidence" value="ECO:0007669"/>
    <property type="project" value="TreeGrafter"/>
</dbReference>
<dbReference type="PANTHER" id="PTHR11820:SF90">
    <property type="entry name" value="FLUTATHIONE S-TRANSFERASE"/>
    <property type="match status" value="1"/>
</dbReference>
<keyword evidence="1" id="KW-0479">Metal-binding</keyword>
<dbReference type="SUPFAM" id="SSF56529">
    <property type="entry name" value="FAH"/>
    <property type="match status" value="1"/>
</dbReference>
<dbReference type="STRING" id="1123069.ruthe_01209"/>
<dbReference type="EMBL" id="AOLV01000010">
    <property type="protein sequence ID" value="EPX86394.1"/>
    <property type="molecule type" value="Genomic_DNA"/>
</dbReference>
<dbReference type="Pfam" id="PF01557">
    <property type="entry name" value="FAA_hydrolase"/>
    <property type="match status" value="1"/>
</dbReference>
<comment type="caution">
    <text evidence="3">The sequence shown here is derived from an EMBL/GenBank/DDBJ whole genome shotgun (WGS) entry which is preliminary data.</text>
</comment>
<reference evidence="3 4" key="1">
    <citation type="journal article" date="2013" name="Stand. Genomic Sci.">
        <title>Genome sequence of the reddish-pigmented Rubellimicrobium thermophilum type strain (DSM 16684(T)), a member of the Roseobacter clade.</title>
        <authorList>
            <person name="Fiebig A."/>
            <person name="Riedel T."/>
            <person name="Gronow S."/>
            <person name="Petersen J."/>
            <person name="Klenk H.P."/>
            <person name="Goker M."/>
        </authorList>
    </citation>
    <scope>NUCLEOTIDE SEQUENCE [LARGE SCALE GENOMIC DNA]</scope>
    <source>
        <strain evidence="3 4">DSM 16684</strain>
    </source>
</reference>
<dbReference type="HOGENOM" id="CLU_028458_5_1_5"/>
<evidence type="ECO:0000259" key="2">
    <source>
        <dbReference type="Pfam" id="PF01557"/>
    </source>
</evidence>
<dbReference type="RefSeq" id="WP_021097302.1">
    <property type="nucleotide sequence ID" value="NZ_KE557320.1"/>
</dbReference>
<evidence type="ECO:0000313" key="3">
    <source>
        <dbReference type="EMBL" id="EPX86394.1"/>
    </source>
</evidence>
<name>S9SJ39_9RHOB</name>
<dbReference type="Gene3D" id="3.90.850.10">
    <property type="entry name" value="Fumarylacetoacetase-like, C-terminal domain"/>
    <property type="match status" value="1"/>
</dbReference>
<evidence type="ECO:0000256" key="1">
    <source>
        <dbReference type="ARBA" id="ARBA00022723"/>
    </source>
</evidence>
<gene>
    <name evidence="3" type="ORF">ruthe_01209</name>
</gene>
<accession>S9SJ39</accession>
<dbReference type="Proteomes" id="UP000015346">
    <property type="component" value="Unassembled WGS sequence"/>
</dbReference>
<dbReference type="AlphaFoldDB" id="S9SJ39"/>
<protein>
    <submittedName>
        <fullName evidence="3">2-keto-4-pentenoate hydratase/2-oxohepta-3-ene-1,7-dioic acid hydratase (Catechol pathway)</fullName>
    </submittedName>
</protein>
<organism evidence="3 4">
    <name type="scientific">Rubellimicrobium thermophilum DSM 16684</name>
    <dbReference type="NCBI Taxonomy" id="1123069"/>
    <lineage>
        <taxon>Bacteria</taxon>
        <taxon>Pseudomonadati</taxon>
        <taxon>Pseudomonadota</taxon>
        <taxon>Alphaproteobacteria</taxon>
        <taxon>Rhodobacterales</taxon>
        <taxon>Roseobacteraceae</taxon>
        <taxon>Rubellimicrobium</taxon>
    </lineage>
</organism>
<evidence type="ECO:0000313" key="4">
    <source>
        <dbReference type="Proteomes" id="UP000015346"/>
    </source>
</evidence>
<keyword evidence="4" id="KW-1185">Reference proteome</keyword>
<dbReference type="PANTHER" id="PTHR11820">
    <property type="entry name" value="ACYLPYRUVASE"/>
    <property type="match status" value="1"/>
</dbReference>
<dbReference type="PATRIC" id="fig|1123069.3.peg.1179"/>